<dbReference type="InterPro" id="IPR038765">
    <property type="entry name" value="Papain-like_cys_pep_sf"/>
</dbReference>
<name>A0A3A4L0E2_9NOCA</name>
<sequence length="284" mass="29459">MLSFLTRYIGFSIRMKIFVLVFPALFSLPLIFLMIIAGATVSEAGSDFDRQCDAAVGPESGASTTPTVGSAFDPGSLSAPETVGPTTNPFAVMTFTPNEEAAASPRQRACLSAMRSAPYQQPALRVANSGPAVECAREVALAQVNSPSGSEQDRNVAAGITAVTKHVLYRASVAALTGSCVRDSAAPLPPESAPGSCSSELSSSVVLPNTIAAQAICGQIVDPKAVSAGDLVFWEYRNNTPTRAAIAVGATSMVTEDPVSGRAVMGTMPTNADVRIKRYLIGAR</sequence>
<evidence type="ECO:0000256" key="1">
    <source>
        <dbReference type="SAM" id="MobiDB-lite"/>
    </source>
</evidence>
<evidence type="ECO:0000313" key="2">
    <source>
        <dbReference type="EMBL" id="RJO79865.1"/>
    </source>
</evidence>
<proteinExistence type="predicted"/>
<dbReference type="Proteomes" id="UP000266677">
    <property type="component" value="Unassembled WGS sequence"/>
</dbReference>
<accession>A0A3A4L0E2</accession>
<keyword evidence="3" id="KW-1185">Reference proteome</keyword>
<organism evidence="2 3">
    <name type="scientific">Nocardia panacis</name>
    <dbReference type="NCBI Taxonomy" id="2340916"/>
    <lineage>
        <taxon>Bacteria</taxon>
        <taxon>Bacillati</taxon>
        <taxon>Actinomycetota</taxon>
        <taxon>Actinomycetes</taxon>
        <taxon>Mycobacteriales</taxon>
        <taxon>Nocardiaceae</taxon>
        <taxon>Nocardia</taxon>
    </lineage>
</organism>
<gene>
    <name evidence="2" type="ORF">D5S18_00905</name>
</gene>
<dbReference type="EMBL" id="QZFU01000006">
    <property type="protein sequence ID" value="RJO79865.1"/>
    <property type="molecule type" value="Genomic_DNA"/>
</dbReference>
<dbReference type="SUPFAM" id="SSF54001">
    <property type="entry name" value="Cysteine proteinases"/>
    <property type="match status" value="1"/>
</dbReference>
<protein>
    <submittedName>
        <fullName evidence="2">Uncharacterized protein</fullName>
    </submittedName>
</protein>
<dbReference type="RefSeq" id="WP_120036942.1">
    <property type="nucleotide sequence ID" value="NZ_QZFU01000006.1"/>
</dbReference>
<feature type="region of interest" description="Disordered" evidence="1">
    <location>
        <begin position="55"/>
        <end position="79"/>
    </location>
</feature>
<dbReference type="AlphaFoldDB" id="A0A3A4L0E2"/>
<dbReference type="OrthoDB" id="4570210at2"/>
<evidence type="ECO:0000313" key="3">
    <source>
        <dbReference type="Proteomes" id="UP000266677"/>
    </source>
</evidence>
<reference evidence="2 3" key="1">
    <citation type="submission" date="2018-09" db="EMBL/GenBank/DDBJ databases">
        <title>YIM PH21274 draft genome.</title>
        <authorList>
            <person name="Miao C."/>
        </authorList>
    </citation>
    <scope>NUCLEOTIDE SEQUENCE [LARGE SCALE GENOMIC DNA]</scope>
    <source>
        <strain evidence="2 3">YIM PH 21724</strain>
    </source>
</reference>
<comment type="caution">
    <text evidence="2">The sequence shown here is derived from an EMBL/GenBank/DDBJ whole genome shotgun (WGS) entry which is preliminary data.</text>
</comment>